<comment type="caution">
    <text evidence="1">The sequence shown here is derived from an EMBL/GenBank/DDBJ whole genome shotgun (WGS) entry which is preliminary data.</text>
</comment>
<keyword evidence="2" id="KW-1185">Reference proteome</keyword>
<sequence length="146" mass="16629">MTYMALPHLGAYAKKIWEHLVNKYSECVIIYCIYKKNLKYSGSDQQHISPYARRGHIWLFKSKIPKLNIGGLWPPNDLWLAQSQPCIYGRPKAAKISLAGPKGQSDNYYWSEGPTKDCRTHHSVAANGIWDKLLKWIPSNDPLSAA</sequence>
<reference evidence="1 2" key="1">
    <citation type="submission" date="2024-05" db="EMBL/GenBank/DDBJ databases">
        <authorList>
            <person name="Wallberg A."/>
        </authorList>
    </citation>
    <scope>NUCLEOTIDE SEQUENCE [LARGE SCALE GENOMIC DNA]</scope>
</reference>
<evidence type="ECO:0000313" key="2">
    <source>
        <dbReference type="Proteomes" id="UP001497623"/>
    </source>
</evidence>
<protein>
    <submittedName>
        <fullName evidence="1">Uncharacterized protein</fullName>
    </submittedName>
</protein>
<proteinExistence type="predicted"/>
<dbReference type="AlphaFoldDB" id="A0AAV2QXX5"/>
<evidence type="ECO:0000313" key="1">
    <source>
        <dbReference type="EMBL" id="CAL4106993.1"/>
    </source>
</evidence>
<accession>A0AAV2QXX5</accession>
<dbReference type="EMBL" id="CAXKWB010013212">
    <property type="protein sequence ID" value="CAL4106993.1"/>
    <property type="molecule type" value="Genomic_DNA"/>
</dbReference>
<gene>
    <name evidence="1" type="ORF">MNOR_LOCUS18459</name>
</gene>
<name>A0AAV2QXX5_MEGNR</name>
<dbReference type="Proteomes" id="UP001497623">
    <property type="component" value="Unassembled WGS sequence"/>
</dbReference>
<organism evidence="1 2">
    <name type="scientific">Meganyctiphanes norvegica</name>
    <name type="common">Northern krill</name>
    <name type="synonym">Thysanopoda norvegica</name>
    <dbReference type="NCBI Taxonomy" id="48144"/>
    <lineage>
        <taxon>Eukaryota</taxon>
        <taxon>Metazoa</taxon>
        <taxon>Ecdysozoa</taxon>
        <taxon>Arthropoda</taxon>
        <taxon>Crustacea</taxon>
        <taxon>Multicrustacea</taxon>
        <taxon>Malacostraca</taxon>
        <taxon>Eumalacostraca</taxon>
        <taxon>Eucarida</taxon>
        <taxon>Euphausiacea</taxon>
        <taxon>Euphausiidae</taxon>
        <taxon>Meganyctiphanes</taxon>
    </lineage>
</organism>